<evidence type="ECO:0000313" key="1">
    <source>
        <dbReference type="EMBL" id="BBC33803.1"/>
    </source>
</evidence>
<reference evidence="1 2" key="1">
    <citation type="journal article" date="2010" name="ChemBioChem">
        <title>Cloning and characterization of the biosynthetic gene cluster of 16-membered macrolide antibiotic FD-891: involvement of a dual functional cytochrome P450 monooxygenase catalyzing epoxidation and hydroxylation.</title>
        <authorList>
            <person name="Kudo F."/>
            <person name="Motegi A."/>
            <person name="Mizoue K."/>
            <person name="Eguchi T."/>
        </authorList>
    </citation>
    <scope>NUCLEOTIDE SEQUENCE [LARGE SCALE GENOMIC DNA]</scope>
    <source>
        <strain evidence="1 2">A-8890</strain>
    </source>
</reference>
<sequence>MPGESAHPAQYFQRLHVEVGALPAPRCDQPIDLVLHDDQCNGCVDMKSLGIKLLVVKTLGIKTLDVKTLGMKSLDIEIKDAGRWLP</sequence>
<name>A0ABN5VK56_9ACTN</name>
<organism evidence="1 2">
    <name type="scientific">Streptomyces graminofaciens</name>
    <dbReference type="NCBI Taxonomy" id="68212"/>
    <lineage>
        <taxon>Bacteria</taxon>
        <taxon>Bacillati</taxon>
        <taxon>Actinomycetota</taxon>
        <taxon>Actinomycetes</taxon>
        <taxon>Kitasatosporales</taxon>
        <taxon>Streptomycetaceae</taxon>
        <taxon>Streptomyces</taxon>
    </lineage>
</organism>
<evidence type="ECO:0000313" key="2">
    <source>
        <dbReference type="Proteomes" id="UP001321542"/>
    </source>
</evidence>
<gene>
    <name evidence="1" type="ORF">SGFS_050970</name>
</gene>
<keyword evidence="2" id="KW-1185">Reference proteome</keyword>
<protein>
    <submittedName>
        <fullName evidence="1">Uncharacterized protein</fullName>
    </submittedName>
</protein>
<dbReference type="Proteomes" id="UP001321542">
    <property type="component" value="Chromosome"/>
</dbReference>
<proteinExistence type="predicted"/>
<dbReference type="EMBL" id="AP018448">
    <property type="protein sequence ID" value="BBC33803.1"/>
    <property type="molecule type" value="Genomic_DNA"/>
</dbReference>
<reference evidence="1 2" key="2">
    <citation type="journal article" date="2023" name="ChemBioChem">
        <title>Acyltransferase Domain Exchange between Two Independent Type I Polyketide Synthases in the Same Producer Strain of Macrolide Antibiotics.</title>
        <authorList>
            <person name="Kudo F."/>
            <person name="Kishikawa K."/>
            <person name="Tsuboi K."/>
            <person name="Kido T."/>
            <person name="Usui T."/>
            <person name="Hashimoto J."/>
            <person name="Shin-Ya K."/>
            <person name="Miyanaga A."/>
            <person name="Eguchi T."/>
        </authorList>
    </citation>
    <scope>NUCLEOTIDE SEQUENCE [LARGE SCALE GENOMIC DNA]</scope>
    <source>
        <strain evidence="1 2">A-8890</strain>
    </source>
</reference>
<accession>A0ABN5VK56</accession>